<dbReference type="PROSITE" id="PS00958">
    <property type="entry name" value="TRANSALDOLASE_2"/>
    <property type="match status" value="1"/>
</dbReference>
<keyword evidence="13" id="KW-1185">Reference proteome</keyword>
<dbReference type="GO" id="GO:0006098">
    <property type="term" value="P:pentose-phosphate shunt"/>
    <property type="evidence" value="ECO:0007669"/>
    <property type="project" value="UniProtKB-UniRule"/>
</dbReference>
<dbReference type="UniPathway" id="UPA00115">
    <property type="reaction ID" value="UER00414"/>
</dbReference>
<sequence length="377" mass="41306">MMRDNPLLRLEALGQSIWLDFLSRRMLISGELVSLIQQDGVSGVTSNPAIFEKAFSEGDEYDGAIAELAGEGLKTGEIYEALVVDDIRMTADLLRPIYERTGGADGFVSLEVSPHLAHDSAGTILEARRLWERVDRPNLFIKVPGTWEGLPAIRQLALEGINVNVTLLFSLPRYRAVVEAYLDGLAERSARGLPLAGVASVASFFLSRIDVIVDPLLEEIAQQGGMRAQQVGQLIGETAIACAKLARAQYREMLVSDRFAALSAQGGKPQRLLWASTGTKNPSFSDVKYLEALIGPDTVNTAPLETLSAYRDHGRPAPTLDQGEQEARQVLQRLAELGIDLAVVSQQLEDEGVQKFIRPFDNLMQALERKRQAALAR</sequence>
<dbReference type="InterPro" id="IPR004732">
    <property type="entry name" value="Transaldolase_2"/>
</dbReference>
<organism evidence="12 13">
    <name type="scientific">Geomonas silvestris</name>
    <dbReference type="NCBI Taxonomy" id="2740184"/>
    <lineage>
        <taxon>Bacteria</taxon>
        <taxon>Pseudomonadati</taxon>
        <taxon>Thermodesulfobacteriota</taxon>
        <taxon>Desulfuromonadia</taxon>
        <taxon>Geobacterales</taxon>
        <taxon>Geobacteraceae</taxon>
        <taxon>Geomonas</taxon>
    </lineage>
</organism>
<dbReference type="GO" id="GO:0004801">
    <property type="term" value="F:transaldolase activity"/>
    <property type="evidence" value="ECO:0007669"/>
    <property type="project" value="UniProtKB-UniRule"/>
</dbReference>
<dbReference type="EC" id="2.2.1.2" evidence="5 11"/>
<name>A0A6V8MHY0_9BACT</name>
<dbReference type="Proteomes" id="UP000556026">
    <property type="component" value="Unassembled WGS sequence"/>
</dbReference>
<dbReference type="PANTHER" id="PTHR10683:SF31">
    <property type="entry name" value="TRANSALDOLASE"/>
    <property type="match status" value="1"/>
</dbReference>
<evidence type="ECO:0000256" key="6">
    <source>
        <dbReference type="ARBA" id="ARBA00022490"/>
    </source>
</evidence>
<dbReference type="EMBL" id="BLXX01000004">
    <property type="protein sequence ID" value="GFO59524.1"/>
    <property type="molecule type" value="Genomic_DNA"/>
</dbReference>
<keyword evidence="6 11" id="KW-0963">Cytoplasm</keyword>
<comment type="catalytic activity">
    <reaction evidence="10 11">
        <text>D-sedoheptulose 7-phosphate + D-glyceraldehyde 3-phosphate = D-erythrose 4-phosphate + beta-D-fructose 6-phosphate</text>
        <dbReference type="Rhea" id="RHEA:17053"/>
        <dbReference type="ChEBI" id="CHEBI:16897"/>
        <dbReference type="ChEBI" id="CHEBI:57483"/>
        <dbReference type="ChEBI" id="CHEBI:57634"/>
        <dbReference type="ChEBI" id="CHEBI:59776"/>
        <dbReference type="EC" id="2.2.1.2"/>
    </reaction>
</comment>
<dbReference type="HAMAP" id="MF_00493">
    <property type="entry name" value="Transaldolase_2"/>
    <property type="match status" value="1"/>
</dbReference>
<dbReference type="Gene3D" id="3.20.20.70">
    <property type="entry name" value="Aldolase class I"/>
    <property type="match status" value="1"/>
</dbReference>
<evidence type="ECO:0000256" key="10">
    <source>
        <dbReference type="ARBA" id="ARBA00048810"/>
    </source>
</evidence>
<dbReference type="PROSITE" id="PS01054">
    <property type="entry name" value="TRANSALDOLASE_1"/>
    <property type="match status" value="1"/>
</dbReference>
<dbReference type="NCBIfam" id="TIGR00876">
    <property type="entry name" value="tal_mycobact"/>
    <property type="match status" value="1"/>
</dbReference>
<evidence type="ECO:0000313" key="12">
    <source>
        <dbReference type="EMBL" id="GFO59524.1"/>
    </source>
</evidence>
<evidence type="ECO:0000313" key="13">
    <source>
        <dbReference type="Proteomes" id="UP000556026"/>
    </source>
</evidence>
<gene>
    <name evidence="12" type="primary">tal_1</name>
    <name evidence="11" type="synonym">tal</name>
    <name evidence="12" type="ORF">GMST_18490</name>
</gene>
<evidence type="ECO:0000256" key="1">
    <source>
        <dbReference type="ARBA" id="ARBA00003518"/>
    </source>
</evidence>
<dbReference type="GO" id="GO:0005975">
    <property type="term" value="P:carbohydrate metabolic process"/>
    <property type="evidence" value="ECO:0007669"/>
    <property type="project" value="InterPro"/>
</dbReference>
<dbReference type="Pfam" id="PF00923">
    <property type="entry name" value="TAL_FSA"/>
    <property type="match status" value="1"/>
</dbReference>
<dbReference type="RefSeq" id="WP_246399360.1">
    <property type="nucleotide sequence ID" value="NZ_BLXX01000004.1"/>
</dbReference>
<comment type="caution">
    <text evidence="12">The sequence shown here is derived from an EMBL/GenBank/DDBJ whole genome shotgun (WGS) entry which is preliminary data.</text>
</comment>
<keyword evidence="8 11" id="KW-0570">Pentose shunt</keyword>
<dbReference type="GO" id="GO:0005737">
    <property type="term" value="C:cytoplasm"/>
    <property type="evidence" value="ECO:0007669"/>
    <property type="project" value="UniProtKB-SubCell"/>
</dbReference>
<keyword evidence="9 11" id="KW-0704">Schiff base</keyword>
<dbReference type="PIRSF" id="PIRSF036915">
    <property type="entry name" value="Trnald_Bac_Plnt"/>
    <property type="match status" value="1"/>
</dbReference>
<dbReference type="InterPro" id="IPR001585">
    <property type="entry name" value="TAL/FSA"/>
</dbReference>
<dbReference type="AlphaFoldDB" id="A0A6V8MHY0"/>
<evidence type="ECO:0000256" key="5">
    <source>
        <dbReference type="ARBA" id="ARBA00013151"/>
    </source>
</evidence>
<reference evidence="13" key="1">
    <citation type="submission" date="2020-06" db="EMBL/GenBank/DDBJ databases">
        <title>Draft genomic sequence of Geomonas sp. Red330.</title>
        <authorList>
            <person name="Itoh H."/>
            <person name="Zhenxing X."/>
            <person name="Ushijima N."/>
            <person name="Masuda Y."/>
            <person name="Shiratori Y."/>
            <person name="Senoo K."/>
        </authorList>
    </citation>
    <scope>NUCLEOTIDE SEQUENCE [LARGE SCALE GENOMIC DNA]</scope>
    <source>
        <strain evidence="13">Red330</strain>
    </source>
</reference>
<evidence type="ECO:0000256" key="2">
    <source>
        <dbReference type="ARBA" id="ARBA00004496"/>
    </source>
</evidence>
<comment type="function">
    <text evidence="1 11">Transaldolase is important for the balance of metabolites in the pentose-phosphate pathway.</text>
</comment>
<dbReference type="SUPFAM" id="SSF51569">
    <property type="entry name" value="Aldolase"/>
    <property type="match status" value="1"/>
</dbReference>
<evidence type="ECO:0000256" key="3">
    <source>
        <dbReference type="ARBA" id="ARBA00004857"/>
    </source>
</evidence>
<keyword evidence="7 11" id="KW-0808">Transferase</keyword>
<comment type="subcellular location">
    <subcellularLocation>
        <location evidence="2 11">Cytoplasm</location>
    </subcellularLocation>
</comment>
<dbReference type="PANTHER" id="PTHR10683">
    <property type="entry name" value="TRANSALDOLASE"/>
    <property type="match status" value="1"/>
</dbReference>
<accession>A0A6V8MHY0</accession>
<comment type="similarity">
    <text evidence="4 11">Belongs to the transaldolase family. Type 2 subfamily.</text>
</comment>
<evidence type="ECO:0000256" key="9">
    <source>
        <dbReference type="ARBA" id="ARBA00023270"/>
    </source>
</evidence>
<protein>
    <recommendedName>
        <fullName evidence="5 11">Transaldolase</fullName>
        <ecNumber evidence="5 11">2.2.1.2</ecNumber>
    </recommendedName>
</protein>
<evidence type="ECO:0000256" key="7">
    <source>
        <dbReference type="ARBA" id="ARBA00022679"/>
    </source>
</evidence>
<evidence type="ECO:0000256" key="4">
    <source>
        <dbReference type="ARBA" id="ARBA00008426"/>
    </source>
</evidence>
<comment type="pathway">
    <text evidence="3 11">Carbohydrate degradation; pentose phosphate pathway; D-glyceraldehyde 3-phosphate and beta-D-fructose 6-phosphate from D-ribose 5-phosphate and D-xylulose 5-phosphate (non-oxidative stage): step 2/3.</text>
</comment>
<dbReference type="CDD" id="cd00955">
    <property type="entry name" value="Transaldolase_like"/>
    <property type="match status" value="1"/>
</dbReference>
<evidence type="ECO:0000256" key="11">
    <source>
        <dbReference type="HAMAP-Rule" id="MF_00493"/>
    </source>
</evidence>
<dbReference type="NCBIfam" id="NF002881">
    <property type="entry name" value="PRK03343.1"/>
    <property type="match status" value="1"/>
</dbReference>
<feature type="active site" description="Schiff-base intermediate with substrate" evidence="11">
    <location>
        <position position="142"/>
    </location>
</feature>
<dbReference type="InterPro" id="IPR018225">
    <property type="entry name" value="Transaldolase_AS"/>
</dbReference>
<proteinExistence type="inferred from homology"/>
<dbReference type="InterPro" id="IPR013785">
    <property type="entry name" value="Aldolase_TIM"/>
</dbReference>
<evidence type="ECO:0000256" key="8">
    <source>
        <dbReference type="ARBA" id="ARBA00023126"/>
    </source>
</evidence>